<keyword evidence="1" id="KW-0472">Membrane</keyword>
<dbReference type="AlphaFoldDB" id="A0A401JG85"/>
<evidence type="ECO:0000256" key="1">
    <source>
        <dbReference type="SAM" id="Phobius"/>
    </source>
</evidence>
<keyword evidence="3" id="KW-0808">Transferase</keyword>
<protein>
    <submittedName>
        <fullName evidence="3">Lipopolysaccharide modification acyltransferase</fullName>
    </submittedName>
</protein>
<keyword evidence="3" id="KW-0012">Acyltransferase</keyword>
<reference evidence="3 4" key="1">
    <citation type="journal article" date="2019" name="Front. Microbiol.">
        <title>Genomes of Neutrophilic Sulfur-Oxidizing Chemolithoautotrophs Representing 9 Proteobacterial Species From 8 Genera.</title>
        <authorList>
            <person name="Watanabe T."/>
            <person name="Kojima H."/>
            <person name="Umezawa K."/>
            <person name="Hori C."/>
            <person name="Takasuka T.E."/>
            <person name="Kato Y."/>
            <person name="Fukui M."/>
        </authorList>
    </citation>
    <scope>NUCLEOTIDE SEQUENCE [LARGE SCALE GENOMIC DNA]</scope>
    <source>
        <strain evidence="3 4">TTN</strain>
    </source>
</reference>
<feature type="transmembrane region" description="Helical" evidence="1">
    <location>
        <begin position="47"/>
        <end position="68"/>
    </location>
</feature>
<name>A0A401JG85_9PROT</name>
<dbReference type="GO" id="GO:0000271">
    <property type="term" value="P:polysaccharide biosynthetic process"/>
    <property type="evidence" value="ECO:0007669"/>
    <property type="project" value="TreeGrafter"/>
</dbReference>
<dbReference type="GO" id="GO:0016020">
    <property type="term" value="C:membrane"/>
    <property type="evidence" value="ECO:0007669"/>
    <property type="project" value="TreeGrafter"/>
</dbReference>
<keyword evidence="1" id="KW-1133">Transmembrane helix</keyword>
<feature type="transmembrane region" description="Helical" evidence="1">
    <location>
        <begin position="123"/>
        <end position="145"/>
    </location>
</feature>
<feature type="transmembrane region" description="Helical" evidence="1">
    <location>
        <begin position="80"/>
        <end position="102"/>
    </location>
</feature>
<feature type="transmembrane region" description="Helical" evidence="1">
    <location>
        <begin position="316"/>
        <end position="339"/>
    </location>
</feature>
<keyword evidence="1" id="KW-0812">Transmembrane</keyword>
<dbReference type="InterPro" id="IPR050879">
    <property type="entry name" value="Acyltransferase_3"/>
</dbReference>
<dbReference type="Proteomes" id="UP000286806">
    <property type="component" value="Unassembled WGS sequence"/>
</dbReference>
<dbReference type="GO" id="GO:0016747">
    <property type="term" value="F:acyltransferase activity, transferring groups other than amino-acyl groups"/>
    <property type="evidence" value="ECO:0007669"/>
    <property type="project" value="InterPro"/>
</dbReference>
<comment type="caution">
    <text evidence="3">The sequence shown here is derived from an EMBL/GenBank/DDBJ whole genome shotgun (WGS) entry which is preliminary data.</text>
</comment>
<accession>A0A401JG85</accession>
<dbReference type="InterPro" id="IPR002656">
    <property type="entry name" value="Acyl_transf_3_dom"/>
</dbReference>
<evidence type="ECO:0000313" key="4">
    <source>
        <dbReference type="Proteomes" id="UP000286806"/>
    </source>
</evidence>
<dbReference type="OrthoDB" id="9814807at2"/>
<proteinExistence type="predicted"/>
<feature type="transmembrane region" description="Helical" evidence="1">
    <location>
        <begin position="208"/>
        <end position="241"/>
    </location>
</feature>
<sequence length="379" mass="43062">MLTITNQIPYFVISCLLLLIAAILLHSSSFYQSQVSDTQDKYLSLDGLRGFLALGVFFHHAVIFYFFYATGIWEVPPSRFYTLLGQSAVALFFMITGFLFWSKAIRAKGRINVKSLLNSRVKRLLPMYIVSVLVVFGVAYVAGGFMLRSSYPRLAMTMLHWMSFGFMDQPDINGLGNSWLINSVYWTLRYEWIFYLLLPLLAWAYRDIAFFVLAALTAVLVLKYSLHIVLLCFIFGAVTAWLLDKSEQKFNRLLQGSVATLLASGLLMILFWRFDTAYSIQAELILFGIFFIVVSGNNLFGLLTSKPARAVGAMSYSIYLLHSPILFLLLYMVNLALPIKGMQAVQYWGVIALAGTVLILASSVTYRFVEYPYMRRRVS</sequence>
<feature type="transmembrane region" description="Helical" evidence="1">
    <location>
        <begin position="345"/>
        <end position="369"/>
    </location>
</feature>
<feature type="transmembrane region" description="Helical" evidence="1">
    <location>
        <begin position="6"/>
        <end position="26"/>
    </location>
</feature>
<dbReference type="PANTHER" id="PTHR23028:SF53">
    <property type="entry name" value="ACYL_TRANSF_3 DOMAIN-CONTAINING PROTEIN"/>
    <property type="match status" value="1"/>
</dbReference>
<dbReference type="EMBL" id="BGOW01000021">
    <property type="protein sequence ID" value="GBL46618.1"/>
    <property type="molecule type" value="Genomic_DNA"/>
</dbReference>
<gene>
    <name evidence="3" type="ORF">SFMTTN_2433</name>
</gene>
<feature type="transmembrane region" description="Helical" evidence="1">
    <location>
        <begin position="284"/>
        <end position="304"/>
    </location>
</feature>
<dbReference type="Pfam" id="PF01757">
    <property type="entry name" value="Acyl_transf_3"/>
    <property type="match status" value="1"/>
</dbReference>
<evidence type="ECO:0000313" key="3">
    <source>
        <dbReference type="EMBL" id="GBL46618.1"/>
    </source>
</evidence>
<dbReference type="PANTHER" id="PTHR23028">
    <property type="entry name" value="ACETYLTRANSFERASE"/>
    <property type="match status" value="1"/>
</dbReference>
<keyword evidence="4" id="KW-1185">Reference proteome</keyword>
<dbReference type="RefSeq" id="WP_124705399.1">
    <property type="nucleotide sequence ID" value="NZ_BGOW01000021.1"/>
</dbReference>
<feature type="domain" description="Acyltransferase 3" evidence="2">
    <location>
        <begin position="43"/>
        <end position="364"/>
    </location>
</feature>
<feature type="transmembrane region" description="Helical" evidence="1">
    <location>
        <begin position="253"/>
        <end position="272"/>
    </location>
</feature>
<organism evidence="3 4">
    <name type="scientific">Sulfuriferula multivorans</name>
    <dbReference type="NCBI Taxonomy" id="1559896"/>
    <lineage>
        <taxon>Bacteria</taxon>
        <taxon>Pseudomonadati</taxon>
        <taxon>Pseudomonadota</taxon>
        <taxon>Betaproteobacteria</taxon>
        <taxon>Nitrosomonadales</taxon>
        <taxon>Sulfuricellaceae</taxon>
        <taxon>Sulfuriferula</taxon>
    </lineage>
</organism>
<evidence type="ECO:0000259" key="2">
    <source>
        <dbReference type="Pfam" id="PF01757"/>
    </source>
</evidence>